<organism evidence="3 4">
    <name type="scientific">Perca fluviatilis</name>
    <name type="common">European perch</name>
    <dbReference type="NCBI Taxonomy" id="8168"/>
    <lineage>
        <taxon>Eukaryota</taxon>
        <taxon>Metazoa</taxon>
        <taxon>Chordata</taxon>
        <taxon>Craniata</taxon>
        <taxon>Vertebrata</taxon>
        <taxon>Euteleostomi</taxon>
        <taxon>Actinopterygii</taxon>
        <taxon>Neopterygii</taxon>
        <taxon>Teleostei</taxon>
        <taxon>Neoteleostei</taxon>
        <taxon>Acanthomorphata</taxon>
        <taxon>Eupercaria</taxon>
        <taxon>Perciformes</taxon>
        <taxon>Percoidei</taxon>
        <taxon>Percidae</taxon>
        <taxon>Percinae</taxon>
        <taxon>Perca</taxon>
    </lineage>
</organism>
<gene>
    <name evidence="3" type="ORF">PFLUV_G00112830</name>
</gene>
<feature type="coiled-coil region" evidence="1">
    <location>
        <begin position="20"/>
        <end position="61"/>
    </location>
</feature>
<evidence type="ECO:0000313" key="3">
    <source>
        <dbReference type="EMBL" id="KAF1385925.1"/>
    </source>
</evidence>
<keyword evidence="4" id="KW-1185">Reference proteome</keyword>
<protein>
    <recommendedName>
        <fullName evidence="2">Hook C-terminal domain-containing protein</fullName>
    </recommendedName>
</protein>
<dbReference type="GO" id="GO:0030705">
    <property type="term" value="P:cytoskeleton-dependent intracellular transport"/>
    <property type="evidence" value="ECO:0007669"/>
    <property type="project" value="TreeGrafter"/>
</dbReference>
<dbReference type="EMBL" id="VHII01000009">
    <property type="protein sequence ID" value="KAF1385925.1"/>
    <property type="molecule type" value="Genomic_DNA"/>
</dbReference>
<feature type="domain" description="Hook C-terminal" evidence="2">
    <location>
        <begin position="1"/>
        <end position="66"/>
    </location>
</feature>
<dbReference type="Proteomes" id="UP000465112">
    <property type="component" value="Chromosome 9"/>
</dbReference>
<dbReference type="PANTHER" id="PTHR18947">
    <property type="entry name" value="HOOK PROTEINS"/>
    <property type="match status" value="1"/>
</dbReference>
<reference evidence="3 4" key="1">
    <citation type="submission" date="2019-06" db="EMBL/GenBank/DDBJ databases">
        <title>A chromosome-scale genome assembly of the European perch, Perca fluviatilis.</title>
        <authorList>
            <person name="Roques C."/>
            <person name="Zahm M."/>
            <person name="Cabau C."/>
            <person name="Klopp C."/>
            <person name="Bouchez O."/>
            <person name="Donnadieu C."/>
            <person name="Kuhl H."/>
            <person name="Gislard M."/>
            <person name="Guendouz S."/>
            <person name="Journot L."/>
            <person name="Haffray P."/>
            <person name="Bestin A."/>
            <person name="Morvezen R."/>
            <person name="Feron R."/>
            <person name="Wen M."/>
            <person name="Jouanno E."/>
            <person name="Herpin A."/>
            <person name="Schartl M."/>
            <person name="Postlethwait J."/>
            <person name="Schaerlinger B."/>
            <person name="Chardard D."/>
            <person name="Lecocq T."/>
            <person name="Poncet C."/>
            <person name="Jaffrelo L."/>
            <person name="Lampietro C."/>
            <person name="Guiguen Y."/>
        </authorList>
    </citation>
    <scope>NUCLEOTIDE SEQUENCE [LARGE SCALE GENOMIC DNA]</scope>
    <source>
        <tissue evidence="3">Blood</tissue>
    </source>
</reference>
<dbReference type="InterPro" id="IPR008636">
    <property type="entry name" value="Hook_C"/>
</dbReference>
<comment type="caution">
    <text evidence="3">The sequence shown here is derived from an EMBL/GenBank/DDBJ whole genome shotgun (WGS) entry which is preliminary data.</text>
</comment>
<dbReference type="PANTHER" id="PTHR18947:SF36">
    <property type="entry name" value="PROTEIN HOOK HOMOLOG 1"/>
    <property type="match status" value="1"/>
</dbReference>
<dbReference type="GO" id="GO:0031122">
    <property type="term" value="P:cytoplasmic microtubule organization"/>
    <property type="evidence" value="ECO:0007669"/>
    <property type="project" value="InterPro"/>
</dbReference>
<evidence type="ECO:0000256" key="1">
    <source>
        <dbReference type="SAM" id="Coils"/>
    </source>
</evidence>
<evidence type="ECO:0000313" key="4">
    <source>
        <dbReference type="Proteomes" id="UP000465112"/>
    </source>
</evidence>
<keyword evidence="1" id="KW-0175">Coiled coil</keyword>
<name>A0A6A5F6F8_PERFL</name>
<dbReference type="Pfam" id="PF05622">
    <property type="entry name" value="HOOK"/>
    <property type="match status" value="1"/>
</dbReference>
<dbReference type="AlphaFoldDB" id="A0A6A5F6F8"/>
<evidence type="ECO:0000259" key="2">
    <source>
        <dbReference type="Pfam" id="PF05622"/>
    </source>
</evidence>
<proteinExistence type="predicted"/>
<accession>A0A6A5F6F8</accession>
<dbReference type="GO" id="GO:0005813">
    <property type="term" value="C:centrosome"/>
    <property type="evidence" value="ECO:0007669"/>
    <property type="project" value="TreeGrafter"/>
</dbReference>
<dbReference type="GO" id="GO:0005737">
    <property type="term" value="C:cytoplasm"/>
    <property type="evidence" value="ECO:0007669"/>
    <property type="project" value="TreeGrafter"/>
</dbReference>
<dbReference type="GO" id="GO:0008017">
    <property type="term" value="F:microtubule binding"/>
    <property type="evidence" value="ECO:0007669"/>
    <property type="project" value="InterPro"/>
</dbReference>
<dbReference type="GO" id="GO:0051959">
    <property type="term" value="F:dynein light intermediate chain binding"/>
    <property type="evidence" value="ECO:0007669"/>
    <property type="project" value="TreeGrafter"/>
</dbReference>
<sequence length="73" mass="8675">MKHSQLQQPFDALQEENFRLEAAKDDYRIHSEELEKQLIEVQHCNDELTSLAEESRALKDELDVWRFVWESAG</sequence>